<reference evidence="1 2" key="1">
    <citation type="journal article" date="2020" name="Mol. Biol. Evol.">
        <title>Distinct Expression and Methylation Patterns for Genes with Different Fates following a Single Whole-Genome Duplication in Flowering Plants.</title>
        <authorList>
            <person name="Shi T."/>
            <person name="Rahmani R.S."/>
            <person name="Gugger P.F."/>
            <person name="Wang M."/>
            <person name="Li H."/>
            <person name="Zhang Y."/>
            <person name="Li Z."/>
            <person name="Wang Q."/>
            <person name="Van de Peer Y."/>
            <person name="Marchal K."/>
            <person name="Chen J."/>
        </authorList>
    </citation>
    <scope>NUCLEOTIDE SEQUENCE [LARGE SCALE GENOMIC DNA]</scope>
    <source>
        <tissue evidence="1">Leaf</tissue>
    </source>
</reference>
<gene>
    <name evidence="1" type="ORF">HUJ06_000297</name>
</gene>
<dbReference type="AlphaFoldDB" id="A0A822ZAX2"/>
<comment type="caution">
    <text evidence="1">The sequence shown here is derived from an EMBL/GenBank/DDBJ whole genome shotgun (WGS) entry which is preliminary data.</text>
</comment>
<evidence type="ECO:0000313" key="1">
    <source>
        <dbReference type="EMBL" id="DAD42067.1"/>
    </source>
</evidence>
<dbReference type="Proteomes" id="UP000607653">
    <property type="component" value="Unassembled WGS sequence"/>
</dbReference>
<organism evidence="1 2">
    <name type="scientific">Nelumbo nucifera</name>
    <name type="common">Sacred lotus</name>
    <dbReference type="NCBI Taxonomy" id="4432"/>
    <lineage>
        <taxon>Eukaryota</taxon>
        <taxon>Viridiplantae</taxon>
        <taxon>Streptophyta</taxon>
        <taxon>Embryophyta</taxon>
        <taxon>Tracheophyta</taxon>
        <taxon>Spermatophyta</taxon>
        <taxon>Magnoliopsida</taxon>
        <taxon>Proteales</taxon>
        <taxon>Nelumbonaceae</taxon>
        <taxon>Nelumbo</taxon>
    </lineage>
</organism>
<keyword evidence="2" id="KW-1185">Reference proteome</keyword>
<proteinExistence type="predicted"/>
<dbReference type="EMBL" id="DUZY01000006">
    <property type="protein sequence ID" value="DAD42067.1"/>
    <property type="molecule type" value="Genomic_DNA"/>
</dbReference>
<sequence length="47" mass="5460">MKDVLSYKDKRSVSKKITYPPYNLTEHIYGTLCQDKLGKERGRIGKT</sequence>
<name>A0A822ZAX2_NELNU</name>
<evidence type="ECO:0000313" key="2">
    <source>
        <dbReference type="Proteomes" id="UP000607653"/>
    </source>
</evidence>
<accession>A0A822ZAX2</accession>
<protein>
    <submittedName>
        <fullName evidence="1">Uncharacterized protein</fullName>
    </submittedName>
</protein>